<evidence type="ECO:0000256" key="2">
    <source>
        <dbReference type="ARBA" id="ARBA00023054"/>
    </source>
</evidence>
<reference evidence="6 7" key="2">
    <citation type="journal article" date="2019" name="G3 (Bethesda)">
        <title>Hybrid Assembly of the Genome of the Entomopathogenic Nematode Steinernema carpocapsae Identifies the X-Chromosome.</title>
        <authorList>
            <person name="Serra L."/>
            <person name="Macchietto M."/>
            <person name="Macias-Munoz A."/>
            <person name="McGill C.J."/>
            <person name="Rodriguez I.M."/>
            <person name="Rodriguez B."/>
            <person name="Murad R."/>
            <person name="Mortazavi A."/>
        </authorList>
    </citation>
    <scope>NUCLEOTIDE SEQUENCE [LARGE SCALE GENOMIC DNA]</scope>
    <source>
        <strain evidence="6 7">ALL</strain>
    </source>
</reference>
<feature type="compositionally biased region" description="Basic and acidic residues" evidence="4">
    <location>
        <begin position="267"/>
        <end position="281"/>
    </location>
</feature>
<feature type="region of interest" description="Disordered" evidence="4">
    <location>
        <begin position="228"/>
        <end position="413"/>
    </location>
</feature>
<comment type="caution">
    <text evidence="6">The sequence shown here is derived from an EMBL/GenBank/DDBJ whole genome shotgun (WGS) entry which is preliminary data.</text>
</comment>
<dbReference type="AlphaFoldDB" id="A0A4U5MH54"/>
<evidence type="ECO:0000256" key="4">
    <source>
        <dbReference type="SAM" id="MobiDB-lite"/>
    </source>
</evidence>
<dbReference type="OrthoDB" id="446635at2759"/>
<dbReference type="PANTHER" id="PTHR31938">
    <property type="entry name" value="NUCLEAR SPECKLE SPLICING REGULATORY PROTEIN 1"/>
    <property type="match status" value="1"/>
</dbReference>
<dbReference type="GO" id="GO:0000381">
    <property type="term" value="P:regulation of alternative mRNA splicing, via spliceosome"/>
    <property type="evidence" value="ECO:0007669"/>
    <property type="project" value="InterPro"/>
</dbReference>
<proteinExistence type="inferred from homology"/>
<dbReference type="Pfam" id="PF09745">
    <property type="entry name" value="NSRP1_N"/>
    <property type="match status" value="1"/>
</dbReference>
<gene>
    <name evidence="6" type="ORF">L596_024328</name>
</gene>
<feature type="compositionally biased region" description="Polar residues" evidence="4">
    <location>
        <begin position="294"/>
        <end position="305"/>
    </location>
</feature>
<dbReference type="STRING" id="34508.A0A4U5MH54"/>
<organism evidence="6 7">
    <name type="scientific">Steinernema carpocapsae</name>
    <name type="common">Entomopathogenic nematode</name>
    <dbReference type="NCBI Taxonomy" id="34508"/>
    <lineage>
        <taxon>Eukaryota</taxon>
        <taxon>Metazoa</taxon>
        <taxon>Ecdysozoa</taxon>
        <taxon>Nematoda</taxon>
        <taxon>Chromadorea</taxon>
        <taxon>Rhabditida</taxon>
        <taxon>Tylenchina</taxon>
        <taxon>Panagrolaimomorpha</taxon>
        <taxon>Strongyloidoidea</taxon>
        <taxon>Steinernematidae</taxon>
        <taxon>Steinernema</taxon>
    </lineage>
</organism>
<evidence type="ECO:0000259" key="5">
    <source>
        <dbReference type="Pfam" id="PF09745"/>
    </source>
</evidence>
<evidence type="ECO:0000313" key="6">
    <source>
        <dbReference type="EMBL" id="TKR68333.1"/>
    </source>
</evidence>
<evidence type="ECO:0000256" key="1">
    <source>
        <dbReference type="ARBA" id="ARBA00010126"/>
    </source>
</evidence>
<feature type="compositionally biased region" description="Basic and acidic residues" evidence="4">
    <location>
        <begin position="358"/>
        <end position="382"/>
    </location>
</feature>
<sequence>MSNKPFGLIVKSKKAEAAPKIKKVAAFGESDDDEDEMALSVFGQRQSASTIRATKKIELIHETAMAEDPSIYDYDSFLDKKEEQKAIVEEEKRAENKGRKEAKYAGKLMQAHAKRELEKQLRDERKQLKEREAEMGQFDDKEVFVTSSYKKQLELVEEFKKEQMESDKFDELTAVGKQKMWQQGFHRTLLETLSAGRNGPSTSAAGESKEKNDLTKLRKLLVDEDGLDLGGVTVKQKDKKDSRKAEKKEEEKPKKSIYDSDSDVEKEEVPKAQKPEARFEEELLPGLNKPRLAQTRQQEVQSRFTPTPEGSSESEAENELSSRRRRPSRSPVCRRRSRSRDRNGRKERRRRSRSRSASNDRSRSDRRKDRESRNSRSLSVDRKRPHSRSKSKTPESKTPETAHPKKMKLLTKEERLVNIKKILSQRNDSCAIEEMRQRYLDRREENVVPLPY</sequence>
<feature type="domain" description="Nuclear speckle splicing regulatory protein 1 N-terminal" evidence="5">
    <location>
        <begin position="61"/>
        <end position="177"/>
    </location>
</feature>
<dbReference type="InterPro" id="IPR042816">
    <property type="entry name" value="Nsrp1"/>
</dbReference>
<dbReference type="EMBL" id="AZBU02000008">
    <property type="protein sequence ID" value="TKR68333.1"/>
    <property type="molecule type" value="Genomic_DNA"/>
</dbReference>
<feature type="compositionally biased region" description="Basic residues" evidence="4">
    <location>
        <begin position="323"/>
        <end position="354"/>
    </location>
</feature>
<evidence type="ECO:0000256" key="3">
    <source>
        <dbReference type="SAM" id="Coils"/>
    </source>
</evidence>
<keyword evidence="7" id="KW-1185">Reference proteome</keyword>
<dbReference type="Proteomes" id="UP000298663">
    <property type="component" value="Unassembled WGS sequence"/>
</dbReference>
<protein>
    <recommendedName>
        <fullName evidence="5">Nuclear speckle splicing regulatory protein 1 N-terminal domain-containing protein</fullName>
    </recommendedName>
</protein>
<keyword evidence="2 3" id="KW-0175">Coiled coil</keyword>
<accession>A0A4U5MH54</accession>
<dbReference type="PANTHER" id="PTHR31938:SF4">
    <property type="entry name" value="NUCLEAR SPECKLE SPLICING REGULATORY PROTEIN 1"/>
    <property type="match status" value="1"/>
</dbReference>
<feature type="coiled-coil region" evidence="3">
    <location>
        <begin position="78"/>
        <end position="141"/>
    </location>
</feature>
<evidence type="ECO:0000313" key="7">
    <source>
        <dbReference type="Proteomes" id="UP000298663"/>
    </source>
</evidence>
<comment type="similarity">
    <text evidence="1">Belongs to the NSRP1 family.</text>
</comment>
<feature type="compositionally biased region" description="Basic and acidic residues" evidence="4">
    <location>
        <begin position="235"/>
        <end position="258"/>
    </location>
</feature>
<dbReference type="InterPro" id="IPR018612">
    <property type="entry name" value="NSRP1_N"/>
</dbReference>
<name>A0A4U5MH54_STECR</name>
<feature type="region of interest" description="Disordered" evidence="4">
    <location>
        <begin position="191"/>
        <end position="213"/>
    </location>
</feature>
<feature type="compositionally biased region" description="Basic and acidic residues" evidence="4">
    <location>
        <begin position="392"/>
        <end position="403"/>
    </location>
</feature>
<reference evidence="6 7" key="1">
    <citation type="journal article" date="2015" name="Genome Biol.">
        <title>Comparative genomics of Steinernema reveals deeply conserved gene regulatory networks.</title>
        <authorList>
            <person name="Dillman A.R."/>
            <person name="Macchietto M."/>
            <person name="Porter C.F."/>
            <person name="Rogers A."/>
            <person name="Williams B."/>
            <person name="Antoshechkin I."/>
            <person name="Lee M.M."/>
            <person name="Goodwin Z."/>
            <person name="Lu X."/>
            <person name="Lewis E.E."/>
            <person name="Goodrich-Blair H."/>
            <person name="Stock S.P."/>
            <person name="Adams B.J."/>
            <person name="Sternberg P.W."/>
            <person name="Mortazavi A."/>
        </authorList>
    </citation>
    <scope>NUCLEOTIDE SEQUENCE [LARGE SCALE GENOMIC DNA]</scope>
    <source>
        <strain evidence="6 7">ALL</strain>
    </source>
</reference>